<evidence type="ECO:0000313" key="11">
    <source>
        <dbReference type="Proteomes" id="UP000007241"/>
    </source>
</evidence>
<evidence type="ECO:0000313" key="10">
    <source>
        <dbReference type="EMBL" id="EGF78985.1"/>
    </source>
</evidence>
<keyword evidence="9" id="KW-0812">Transmembrane</keyword>
<keyword evidence="9" id="KW-1133">Transmembrane helix</keyword>
<dbReference type="OMA" id="CCKHELY"/>
<dbReference type="FunFam" id="1.25.40.10:FF:000186">
    <property type="entry name" value="Tetratricopeptide repeat domain 30A"/>
    <property type="match status" value="1"/>
</dbReference>
<dbReference type="SMART" id="SM00028">
    <property type="entry name" value="TPR"/>
    <property type="match status" value="3"/>
</dbReference>
<protein>
    <recommendedName>
        <fullName evidence="12">Tetratricopeptide repeat protein 30</fullName>
    </recommendedName>
</protein>
<dbReference type="HOGENOM" id="CLU_023760_0_0_1"/>
<dbReference type="GeneID" id="18243798"/>
<proteinExistence type="inferred from homology"/>
<dbReference type="AlphaFoldDB" id="F4P743"/>
<organism evidence="10 11">
    <name type="scientific">Batrachochytrium dendrobatidis (strain JAM81 / FGSC 10211)</name>
    <name type="common">Frog chytrid fungus</name>
    <dbReference type="NCBI Taxonomy" id="684364"/>
    <lineage>
        <taxon>Eukaryota</taxon>
        <taxon>Fungi</taxon>
        <taxon>Fungi incertae sedis</taxon>
        <taxon>Chytridiomycota</taxon>
        <taxon>Chytridiomycota incertae sedis</taxon>
        <taxon>Chytridiomycetes</taxon>
        <taxon>Rhizophydiales</taxon>
        <taxon>Rhizophydiales incertae sedis</taxon>
        <taxon>Batrachochytrium</taxon>
    </lineage>
</organism>
<dbReference type="STRING" id="684364.F4P743"/>
<dbReference type="EMBL" id="GL882887">
    <property type="protein sequence ID" value="EGF78985.1"/>
    <property type="molecule type" value="Genomic_DNA"/>
</dbReference>
<dbReference type="Proteomes" id="UP000007241">
    <property type="component" value="Unassembled WGS sequence"/>
</dbReference>
<reference evidence="10 11" key="1">
    <citation type="submission" date="2009-12" db="EMBL/GenBank/DDBJ databases">
        <title>The draft genome of Batrachochytrium dendrobatidis.</title>
        <authorList>
            <consortium name="US DOE Joint Genome Institute (JGI-PGF)"/>
            <person name="Kuo A."/>
            <person name="Salamov A."/>
            <person name="Schmutz J."/>
            <person name="Lucas S."/>
            <person name="Pitluck S."/>
            <person name="Rosenblum E."/>
            <person name="Stajich J."/>
            <person name="Eisen M."/>
            <person name="Grigoriev I.V."/>
        </authorList>
    </citation>
    <scope>NUCLEOTIDE SEQUENCE [LARGE SCALE GENOMIC DNA]</scope>
    <source>
        <strain evidence="11">JAM81 / FGSC 10211</strain>
    </source>
</reference>
<keyword evidence="6" id="KW-0969">Cilium</keyword>
<evidence type="ECO:0000256" key="6">
    <source>
        <dbReference type="ARBA" id="ARBA00023069"/>
    </source>
</evidence>
<dbReference type="RefSeq" id="XP_006680531.1">
    <property type="nucleotide sequence ID" value="XM_006680468.1"/>
</dbReference>
<name>F4P743_BATDJ</name>
<keyword evidence="11" id="KW-1185">Reference proteome</keyword>
<keyword evidence="3" id="KW-0677">Repeat</keyword>
<evidence type="ECO:0000256" key="9">
    <source>
        <dbReference type="SAM" id="Phobius"/>
    </source>
</evidence>
<keyword evidence="7" id="KW-0966">Cell projection</keyword>
<keyword evidence="9" id="KW-0472">Membrane</keyword>
<dbReference type="PANTHER" id="PTHR20931:SF0">
    <property type="entry name" value="TETRATRICOPEPTIDE REPEAT PROTEIN 30"/>
    <property type="match status" value="1"/>
</dbReference>
<feature type="coiled-coil region" evidence="8">
    <location>
        <begin position="378"/>
        <end position="405"/>
    </location>
</feature>
<dbReference type="Gene3D" id="1.25.40.10">
    <property type="entry name" value="Tetratricopeptide repeat domain"/>
    <property type="match status" value="3"/>
</dbReference>
<gene>
    <name evidence="10" type="ORF">BATDEDRAFT_90228</name>
</gene>
<dbReference type="GO" id="GO:0030992">
    <property type="term" value="C:intraciliary transport particle B"/>
    <property type="evidence" value="ECO:0000318"/>
    <property type="project" value="GO_Central"/>
</dbReference>
<evidence type="ECO:0000256" key="7">
    <source>
        <dbReference type="ARBA" id="ARBA00023273"/>
    </source>
</evidence>
<keyword evidence="8" id="KW-0175">Coiled coil</keyword>
<evidence type="ECO:0000256" key="2">
    <source>
        <dbReference type="ARBA" id="ARBA00009522"/>
    </source>
</evidence>
<sequence length="672" mass="77363">MASVTAARMSTAVPQTGMKQTPVSFSITPTSFQQIPEGKYTATVYSFIRDGRFHDVIKILSNEIQVSPKSRAALSLLAYCHYHVQDFHAASDWYESWLAYCLVFLFGIIYLTVCCSYEQLIRLFPDAVDYRLFYAQSLFKSANYPAAQKACQSIDAPQLAGKLLKLQAAIKYEMDDLSGCKAFVDQAPQDDPDTLVNQACLLFKELKYEEACIKYTEASKIVGYNAEILYNIALCHYMIKQYVHALKHIAEIIEKGIREHPDEGAREALTDMPPRQEHELDHVTLHNQALMNMDENPSIGFEKLGFLLQQVPCPPETFGNLLLLYIKYEYVDSAADLLADNSHLAASHLSPYLYDFLEATLLKHTAPEEAYKKFDDLANKHIDVLRKLTKKVQEARQNHDDEVVKQIVTDYDEAVDRYIPILMAQAKIYWEMDTYNMVEKIFRKSVEFCNEHDVWKLNVAHVLFMQESKYKEAISFYEPIVKKNYDNILDVTAIVLANLCVSYIMTSQNEEAEDLMRRIEKEEERVAYEDPNKRTYHLCIVNLVIGTLYCAKGNYEFGISRIMKSLEPFNKKLGTDTWFYAKRCFVSLFETLAKHMIILRDTVFQEILEFFDTCETHGRYIPVVIDPLSPDANQSPTGHRILDEDMPPFDSTHNTVSSEARLLKSLFLRLYD</sequence>
<dbReference type="InterPro" id="IPR039941">
    <property type="entry name" value="TT30"/>
</dbReference>
<evidence type="ECO:0000256" key="1">
    <source>
        <dbReference type="ARBA" id="ARBA00004138"/>
    </source>
</evidence>
<dbReference type="InterPro" id="IPR019734">
    <property type="entry name" value="TPR_rpt"/>
</dbReference>
<dbReference type="InterPro" id="IPR011990">
    <property type="entry name" value="TPR-like_helical_dom_sf"/>
</dbReference>
<feature type="transmembrane region" description="Helical" evidence="9">
    <location>
        <begin position="97"/>
        <end position="113"/>
    </location>
</feature>
<dbReference type="FunFam" id="1.25.40.10:FF:003714">
    <property type="entry name" value="Uncharacterized protein"/>
    <property type="match status" value="1"/>
</dbReference>
<accession>F4P743</accession>
<evidence type="ECO:0000256" key="3">
    <source>
        <dbReference type="ARBA" id="ARBA00022737"/>
    </source>
</evidence>
<dbReference type="SUPFAM" id="SSF48452">
    <property type="entry name" value="TPR-like"/>
    <property type="match status" value="2"/>
</dbReference>
<evidence type="ECO:0000256" key="4">
    <source>
        <dbReference type="ARBA" id="ARBA00022794"/>
    </source>
</evidence>
<evidence type="ECO:0000256" key="5">
    <source>
        <dbReference type="ARBA" id="ARBA00022803"/>
    </source>
</evidence>
<evidence type="ECO:0008006" key="12">
    <source>
        <dbReference type="Google" id="ProtNLM"/>
    </source>
</evidence>
<dbReference type="GO" id="GO:0005879">
    <property type="term" value="C:axonemal microtubule"/>
    <property type="evidence" value="ECO:0000318"/>
    <property type="project" value="GO_Central"/>
</dbReference>
<keyword evidence="4" id="KW-0970">Cilium biogenesis/degradation</keyword>
<comment type="subcellular location">
    <subcellularLocation>
        <location evidence="1">Cell projection</location>
        <location evidence="1">Cilium</location>
    </subcellularLocation>
</comment>
<dbReference type="PANTHER" id="PTHR20931">
    <property type="entry name" value="TETRATRICOPEPTIDE REPEAT PROTEIN 30"/>
    <property type="match status" value="1"/>
</dbReference>
<dbReference type="GO" id="GO:0042073">
    <property type="term" value="P:intraciliary transport"/>
    <property type="evidence" value="ECO:0000318"/>
    <property type="project" value="GO_Central"/>
</dbReference>
<dbReference type="OrthoDB" id="10249577at2759"/>
<dbReference type="GO" id="GO:0120170">
    <property type="term" value="F:intraciliary transport particle B binding"/>
    <property type="evidence" value="ECO:0000318"/>
    <property type="project" value="GO_Central"/>
</dbReference>
<dbReference type="InParanoid" id="F4P743"/>
<comment type="similarity">
    <text evidence="2">Belongs to the TTC30/dfy-1/fleer family.</text>
</comment>
<evidence type="ECO:0000256" key="8">
    <source>
        <dbReference type="SAM" id="Coils"/>
    </source>
</evidence>
<keyword evidence="5" id="KW-0802">TPR repeat</keyword>